<dbReference type="InParanoid" id="F4RU26"/>
<gene>
    <name evidence="1" type="ORF">MELLADRAFT_37591</name>
</gene>
<keyword evidence="2" id="KW-1185">Reference proteome</keyword>
<dbReference type="Proteomes" id="UP000001072">
    <property type="component" value="Unassembled WGS sequence"/>
</dbReference>
<proteinExistence type="predicted"/>
<dbReference type="PANTHER" id="PTHR28180">
    <property type="entry name" value="CONSERVED MITOCHONDRIAL PROTEIN-RELATED"/>
    <property type="match status" value="1"/>
</dbReference>
<dbReference type="PANTHER" id="PTHR28180:SF2">
    <property type="entry name" value="PEROXISOMAL PROTEIN 2"/>
    <property type="match status" value="1"/>
</dbReference>
<dbReference type="RefSeq" id="XP_007412616.1">
    <property type="nucleotide sequence ID" value="XM_007412554.1"/>
</dbReference>
<dbReference type="eggNOG" id="ENOG502S01H">
    <property type="taxonomic scope" value="Eukaryota"/>
</dbReference>
<sequence length="231" mass="25542">TLLEESDPSLPPLHRVILQKAPYCKVKSALLIRETNLKTISFIGIAKAINSLGSFYSTLKEDDPETLSNLSTINQRRVPTSIEGNYKKALQLWKSIYTPFDEKLIQKLSSFHPDLPIHILHSHYGALLSDPINSNGPIGRIGTSLIAVSTLRSAGKLGPQLTSHVFGLKKSLDEIKRGEVDGIQELGTGVEWLVSDLGVQWVIESVDKLSKIVEVSQLELQELENLPKSKL</sequence>
<name>F4RU26_MELLP</name>
<dbReference type="EMBL" id="GL883120">
    <property type="protein sequence ID" value="EGG04155.1"/>
    <property type="molecule type" value="Genomic_DNA"/>
</dbReference>
<dbReference type="Gene3D" id="1.20.1290.10">
    <property type="entry name" value="AhpD-like"/>
    <property type="match status" value="1"/>
</dbReference>
<accession>F4RU26</accession>
<dbReference type="STRING" id="747676.F4RU26"/>
<dbReference type="SUPFAM" id="SSF69118">
    <property type="entry name" value="AhpD-like"/>
    <property type="match status" value="1"/>
</dbReference>
<dbReference type="OrthoDB" id="2505715at2759"/>
<reference evidence="2" key="1">
    <citation type="journal article" date="2011" name="Proc. Natl. Acad. Sci. U.S.A.">
        <title>Obligate biotrophy features unraveled by the genomic analysis of rust fungi.</title>
        <authorList>
            <person name="Duplessis S."/>
            <person name="Cuomo C.A."/>
            <person name="Lin Y.-C."/>
            <person name="Aerts A."/>
            <person name="Tisserant E."/>
            <person name="Veneault-Fourrey C."/>
            <person name="Joly D.L."/>
            <person name="Hacquard S."/>
            <person name="Amselem J."/>
            <person name="Cantarel B.L."/>
            <person name="Chiu R."/>
            <person name="Coutinho P.M."/>
            <person name="Feau N."/>
            <person name="Field M."/>
            <person name="Frey P."/>
            <person name="Gelhaye E."/>
            <person name="Goldberg J."/>
            <person name="Grabherr M.G."/>
            <person name="Kodira C.D."/>
            <person name="Kohler A."/>
            <person name="Kuees U."/>
            <person name="Lindquist E.A."/>
            <person name="Lucas S.M."/>
            <person name="Mago R."/>
            <person name="Mauceli E."/>
            <person name="Morin E."/>
            <person name="Murat C."/>
            <person name="Pangilinan J.L."/>
            <person name="Park R."/>
            <person name="Pearson M."/>
            <person name="Quesneville H."/>
            <person name="Rouhier N."/>
            <person name="Sakthikumar S."/>
            <person name="Salamov A.A."/>
            <person name="Schmutz J."/>
            <person name="Selles B."/>
            <person name="Shapiro H."/>
            <person name="Tanguay P."/>
            <person name="Tuskan G.A."/>
            <person name="Henrissat B."/>
            <person name="Van de Peer Y."/>
            <person name="Rouze P."/>
            <person name="Ellis J.G."/>
            <person name="Dodds P.N."/>
            <person name="Schein J.E."/>
            <person name="Zhong S."/>
            <person name="Hamelin R.C."/>
            <person name="Grigoriev I.V."/>
            <person name="Szabo L.J."/>
            <person name="Martin F."/>
        </authorList>
    </citation>
    <scope>NUCLEOTIDE SEQUENCE [LARGE SCALE GENOMIC DNA]</scope>
    <source>
        <strain evidence="2">98AG31 / pathotype 3-4-7</strain>
    </source>
</reference>
<dbReference type="GeneID" id="18927655"/>
<feature type="non-terminal residue" evidence="1">
    <location>
        <position position="1"/>
    </location>
</feature>
<evidence type="ECO:0000313" key="2">
    <source>
        <dbReference type="Proteomes" id="UP000001072"/>
    </source>
</evidence>
<dbReference type="InterPro" id="IPR052999">
    <property type="entry name" value="PTS1_Protein"/>
</dbReference>
<protein>
    <recommendedName>
        <fullName evidence="3">Mitochondrial protein</fullName>
    </recommendedName>
</protein>
<dbReference type="AlphaFoldDB" id="F4RU26"/>
<evidence type="ECO:0008006" key="3">
    <source>
        <dbReference type="Google" id="ProtNLM"/>
    </source>
</evidence>
<evidence type="ECO:0000313" key="1">
    <source>
        <dbReference type="EMBL" id="EGG04155.1"/>
    </source>
</evidence>
<organism evidence="2">
    <name type="scientific">Melampsora larici-populina (strain 98AG31 / pathotype 3-4-7)</name>
    <name type="common">Poplar leaf rust fungus</name>
    <dbReference type="NCBI Taxonomy" id="747676"/>
    <lineage>
        <taxon>Eukaryota</taxon>
        <taxon>Fungi</taxon>
        <taxon>Dikarya</taxon>
        <taxon>Basidiomycota</taxon>
        <taxon>Pucciniomycotina</taxon>
        <taxon>Pucciniomycetes</taxon>
        <taxon>Pucciniales</taxon>
        <taxon>Melampsoraceae</taxon>
        <taxon>Melampsora</taxon>
    </lineage>
</organism>
<dbReference type="VEuPathDB" id="FungiDB:MELLADRAFT_37591"/>
<dbReference type="HOGENOM" id="CLU_069193_0_0_1"/>
<dbReference type="InterPro" id="IPR029032">
    <property type="entry name" value="AhpD-like"/>
</dbReference>
<dbReference type="KEGG" id="mlr:MELLADRAFT_37591"/>